<dbReference type="GO" id="GO:0005509">
    <property type="term" value="F:calcium ion binding"/>
    <property type="evidence" value="ECO:0007669"/>
    <property type="project" value="InterPro"/>
</dbReference>
<proteinExistence type="predicted"/>
<keyword evidence="3" id="KW-1185">Reference proteome</keyword>
<dbReference type="AlphaFoldDB" id="D7CXR4"/>
<dbReference type="SUPFAM" id="SSF49313">
    <property type="entry name" value="Cadherin-like"/>
    <property type="match status" value="1"/>
</dbReference>
<accession>D7CXR4</accession>
<dbReference type="Gene3D" id="2.60.40.10">
    <property type="entry name" value="Immunoglobulins"/>
    <property type="match status" value="1"/>
</dbReference>
<dbReference type="EMBL" id="CP002049">
    <property type="protein sequence ID" value="ADI14666.1"/>
    <property type="molecule type" value="Genomic_DNA"/>
</dbReference>
<dbReference type="RefSeq" id="WP_013178034.1">
    <property type="nucleotide sequence ID" value="NC_014221.1"/>
</dbReference>
<organism evidence="2 3">
    <name type="scientific">Truepera radiovictrix (strain DSM 17093 / CIP 108686 / LMG 22925 / RQ-24)</name>
    <dbReference type="NCBI Taxonomy" id="649638"/>
    <lineage>
        <taxon>Bacteria</taxon>
        <taxon>Thermotogati</taxon>
        <taxon>Deinococcota</taxon>
        <taxon>Deinococci</taxon>
        <taxon>Trueperales</taxon>
        <taxon>Trueperaceae</taxon>
        <taxon>Truepera</taxon>
    </lineage>
</organism>
<dbReference type="PROSITE" id="PS51257">
    <property type="entry name" value="PROKAR_LIPOPROTEIN"/>
    <property type="match status" value="1"/>
</dbReference>
<dbReference type="OrthoDB" id="30514at2"/>
<dbReference type="InterPro" id="IPR015919">
    <property type="entry name" value="Cadherin-like_sf"/>
</dbReference>
<feature type="region of interest" description="Disordered" evidence="1">
    <location>
        <begin position="219"/>
        <end position="280"/>
    </location>
</feature>
<dbReference type="Pfam" id="PF05345">
    <property type="entry name" value="He_PIG"/>
    <property type="match status" value="1"/>
</dbReference>
<gene>
    <name evidence="2" type="ordered locus">Trad_1547</name>
</gene>
<feature type="compositionally biased region" description="Acidic residues" evidence="1">
    <location>
        <begin position="242"/>
        <end position="280"/>
    </location>
</feature>
<dbReference type="KEGG" id="tra:Trad_1547"/>
<evidence type="ECO:0000313" key="3">
    <source>
        <dbReference type="Proteomes" id="UP000000379"/>
    </source>
</evidence>
<dbReference type="Proteomes" id="UP000000379">
    <property type="component" value="Chromosome"/>
</dbReference>
<name>D7CXR4_TRURR</name>
<protein>
    <submittedName>
        <fullName evidence="2">Ig family protein</fullName>
    </submittedName>
</protein>
<evidence type="ECO:0000313" key="2">
    <source>
        <dbReference type="EMBL" id="ADI14666.1"/>
    </source>
</evidence>
<sequence>MLRPSRSRLRLGGALLLLLAGCGGELDSPGEALRLFSSSLDPAFVGEAYSFDLVVTGGLAPYRFELQGGSLPPGVTLQNGTLSGVPTREGRFDFSVSVSDARLSRTVQDFSLEVTTPPPAELVLNVPPTEVRDVVTVPISVRGGRNLQALRTQLRWNDARFELVPGSVRAARGNLALLQRAQAGELSVDVAFLGPALTGDAQLFTFDLRPVQPSTLRLTARTEYRTRDGEHGFSAAEAGTEPVEEAEVEEAEQGAPEPEPDPTEEDDTTGGSDPEDGGGL</sequence>
<dbReference type="eggNOG" id="COG4625">
    <property type="taxonomic scope" value="Bacteria"/>
</dbReference>
<reference evidence="3" key="1">
    <citation type="submission" date="2010-05" db="EMBL/GenBank/DDBJ databases">
        <title>The complete genome of Truepera radiovictris DSM 17093.</title>
        <authorList>
            <consortium name="US DOE Joint Genome Institute (JGI-PGF)"/>
            <person name="Lucas S."/>
            <person name="Copeland A."/>
            <person name="Lapidus A."/>
            <person name="Glavina del Rio T."/>
            <person name="Dalin E."/>
            <person name="Tice H."/>
            <person name="Bruce D."/>
            <person name="Goodwin L."/>
            <person name="Pitluck S."/>
            <person name="Kyrpides N."/>
            <person name="Mavromatis K."/>
            <person name="Ovchinnikova G."/>
            <person name="Munk A.C."/>
            <person name="Detter J.C."/>
            <person name="Han C."/>
            <person name="Tapia R."/>
            <person name="Land M."/>
            <person name="Hauser L."/>
            <person name="Markowitz V."/>
            <person name="Cheng J.-F."/>
            <person name="Hugenholtz P."/>
            <person name="Woyke T."/>
            <person name="Wu D."/>
            <person name="Tindall B."/>
            <person name="Pomrenke H.G."/>
            <person name="Brambilla E."/>
            <person name="Klenk H.-P."/>
            <person name="Eisen J.A."/>
        </authorList>
    </citation>
    <scope>NUCLEOTIDE SEQUENCE [LARGE SCALE GENOMIC DNA]</scope>
    <source>
        <strain evidence="3">DSM 17093 / CIP 108686 / LMG 22925 / RQ-24</strain>
    </source>
</reference>
<dbReference type="STRING" id="649638.Trad_1547"/>
<feature type="compositionally biased region" description="Basic and acidic residues" evidence="1">
    <location>
        <begin position="220"/>
        <end position="231"/>
    </location>
</feature>
<evidence type="ECO:0000256" key="1">
    <source>
        <dbReference type="SAM" id="MobiDB-lite"/>
    </source>
</evidence>
<reference evidence="2 3" key="2">
    <citation type="journal article" date="2011" name="Stand. Genomic Sci.">
        <title>Complete genome sequence of Truepera radiovictrix type strain (RQ-24).</title>
        <authorList>
            <person name="Ivanova N."/>
            <person name="Rohde C."/>
            <person name="Munk C."/>
            <person name="Nolan M."/>
            <person name="Lucas S."/>
            <person name="Del Rio T.G."/>
            <person name="Tice H."/>
            <person name="Deshpande S."/>
            <person name="Cheng J.F."/>
            <person name="Tapia R."/>
            <person name="Han C."/>
            <person name="Goodwin L."/>
            <person name="Pitluck S."/>
            <person name="Liolios K."/>
            <person name="Mavromatis K."/>
            <person name="Mikhailova N."/>
            <person name="Pati A."/>
            <person name="Chen A."/>
            <person name="Palaniappan K."/>
            <person name="Land M."/>
            <person name="Hauser L."/>
            <person name="Chang Y.J."/>
            <person name="Jeffries C.D."/>
            <person name="Brambilla E."/>
            <person name="Rohde M."/>
            <person name="Goker M."/>
            <person name="Tindall B.J."/>
            <person name="Woyke T."/>
            <person name="Bristow J."/>
            <person name="Eisen J.A."/>
            <person name="Markowitz V."/>
            <person name="Hugenholtz P."/>
            <person name="Kyrpides N.C."/>
            <person name="Klenk H.P."/>
            <person name="Lapidus A."/>
        </authorList>
    </citation>
    <scope>NUCLEOTIDE SEQUENCE [LARGE SCALE GENOMIC DNA]</scope>
    <source>
        <strain evidence="3">DSM 17093 / CIP 108686 / LMG 22925 / RQ-24</strain>
    </source>
</reference>
<dbReference type="InterPro" id="IPR013783">
    <property type="entry name" value="Ig-like_fold"/>
</dbReference>
<dbReference type="HOGENOM" id="CLU_993733_0_0_0"/>
<dbReference type="GO" id="GO:0016020">
    <property type="term" value="C:membrane"/>
    <property type="evidence" value="ECO:0007669"/>
    <property type="project" value="InterPro"/>
</dbReference>